<dbReference type="OrthoDB" id="2438421at2759"/>
<name>A0A9J6FEM0_HAELO</name>
<dbReference type="VEuPathDB" id="VectorBase:HLOH_064253"/>
<sequence length="147" mass="16470">MVAVFISENFELVSLTLSTRHMTERHTGAAIMNEFQRCLEEFNMVGKEVCAVTDAGSNMKRAASLACTEHHLCVGHGLHNLVIKDGFGSVPRLHDLLVNCRDIVKTVHCCGTRPLLWAGPTQYMHISIPFSRRFGGTLWCFYAEMKT</sequence>
<organism evidence="1 2">
    <name type="scientific">Haemaphysalis longicornis</name>
    <name type="common">Bush tick</name>
    <dbReference type="NCBI Taxonomy" id="44386"/>
    <lineage>
        <taxon>Eukaryota</taxon>
        <taxon>Metazoa</taxon>
        <taxon>Ecdysozoa</taxon>
        <taxon>Arthropoda</taxon>
        <taxon>Chelicerata</taxon>
        <taxon>Arachnida</taxon>
        <taxon>Acari</taxon>
        <taxon>Parasitiformes</taxon>
        <taxon>Ixodida</taxon>
        <taxon>Ixodoidea</taxon>
        <taxon>Ixodidae</taxon>
        <taxon>Haemaphysalinae</taxon>
        <taxon>Haemaphysalis</taxon>
    </lineage>
</organism>
<gene>
    <name evidence="1" type="ORF">HPB48_007567</name>
</gene>
<dbReference type="Proteomes" id="UP000821853">
    <property type="component" value="Chromosome 1"/>
</dbReference>
<dbReference type="EMBL" id="JABSTR010000001">
    <property type="protein sequence ID" value="KAH9360612.1"/>
    <property type="molecule type" value="Genomic_DNA"/>
</dbReference>
<protein>
    <submittedName>
        <fullName evidence="1">Uncharacterized protein</fullName>
    </submittedName>
</protein>
<evidence type="ECO:0000313" key="2">
    <source>
        <dbReference type="Proteomes" id="UP000821853"/>
    </source>
</evidence>
<keyword evidence="2" id="KW-1185">Reference proteome</keyword>
<dbReference type="GO" id="GO:0006357">
    <property type="term" value="P:regulation of transcription by RNA polymerase II"/>
    <property type="evidence" value="ECO:0007669"/>
    <property type="project" value="TreeGrafter"/>
</dbReference>
<reference evidence="1 2" key="1">
    <citation type="journal article" date="2020" name="Cell">
        <title>Large-Scale Comparative Analyses of Tick Genomes Elucidate Their Genetic Diversity and Vector Capacities.</title>
        <authorList>
            <consortium name="Tick Genome and Microbiome Consortium (TIGMIC)"/>
            <person name="Jia N."/>
            <person name="Wang J."/>
            <person name="Shi W."/>
            <person name="Du L."/>
            <person name="Sun Y."/>
            <person name="Zhan W."/>
            <person name="Jiang J.F."/>
            <person name="Wang Q."/>
            <person name="Zhang B."/>
            <person name="Ji P."/>
            <person name="Bell-Sakyi L."/>
            <person name="Cui X.M."/>
            <person name="Yuan T.T."/>
            <person name="Jiang B.G."/>
            <person name="Yang W.F."/>
            <person name="Lam T.T."/>
            <person name="Chang Q.C."/>
            <person name="Ding S.J."/>
            <person name="Wang X.J."/>
            <person name="Zhu J.G."/>
            <person name="Ruan X.D."/>
            <person name="Zhao L."/>
            <person name="Wei J.T."/>
            <person name="Ye R.Z."/>
            <person name="Que T.C."/>
            <person name="Du C.H."/>
            <person name="Zhou Y.H."/>
            <person name="Cheng J.X."/>
            <person name="Dai P.F."/>
            <person name="Guo W.B."/>
            <person name="Han X.H."/>
            <person name="Huang E.J."/>
            <person name="Li L.F."/>
            <person name="Wei W."/>
            <person name="Gao Y.C."/>
            <person name="Liu J.Z."/>
            <person name="Shao H.Z."/>
            <person name="Wang X."/>
            <person name="Wang C.C."/>
            <person name="Yang T.C."/>
            <person name="Huo Q.B."/>
            <person name="Li W."/>
            <person name="Chen H.Y."/>
            <person name="Chen S.E."/>
            <person name="Zhou L.G."/>
            <person name="Ni X.B."/>
            <person name="Tian J.H."/>
            <person name="Sheng Y."/>
            <person name="Liu T."/>
            <person name="Pan Y.S."/>
            <person name="Xia L.Y."/>
            <person name="Li J."/>
            <person name="Zhao F."/>
            <person name="Cao W.C."/>
        </authorList>
    </citation>
    <scope>NUCLEOTIDE SEQUENCE [LARGE SCALE GENOMIC DNA]</scope>
    <source>
        <strain evidence="1">HaeL-2018</strain>
    </source>
</reference>
<accession>A0A9J6FEM0</accession>
<proteinExistence type="predicted"/>
<dbReference type="GO" id="GO:0005634">
    <property type="term" value="C:nucleus"/>
    <property type="evidence" value="ECO:0007669"/>
    <property type="project" value="TreeGrafter"/>
</dbReference>
<comment type="caution">
    <text evidence="1">The sequence shown here is derived from an EMBL/GenBank/DDBJ whole genome shotgun (WGS) entry which is preliminary data.</text>
</comment>
<dbReference type="SUPFAM" id="SSF53098">
    <property type="entry name" value="Ribonuclease H-like"/>
    <property type="match status" value="1"/>
</dbReference>
<dbReference type="PANTHER" id="PTHR46169:SF29">
    <property type="entry name" value="DNA REPLICATION-RELATED ELEMENT FACTOR, ISOFORM A"/>
    <property type="match status" value="1"/>
</dbReference>
<evidence type="ECO:0000313" key="1">
    <source>
        <dbReference type="EMBL" id="KAH9360612.1"/>
    </source>
</evidence>
<dbReference type="InterPro" id="IPR012337">
    <property type="entry name" value="RNaseH-like_sf"/>
</dbReference>
<dbReference type="PANTHER" id="PTHR46169">
    <property type="entry name" value="DNA REPLICATION-RELATED ELEMENT FACTOR, ISOFORM A"/>
    <property type="match status" value="1"/>
</dbReference>
<dbReference type="AlphaFoldDB" id="A0A9J6FEM0"/>
<dbReference type="InterPro" id="IPR052717">
    <property type="entry name" value="Vacuolar_transposase_reg"/>
</dbReference>